<dbReference type="RefSeq" id="XP_037170082.1">
    <property type="nucleotide sequence ID" value="XM_037303435.1"/>
</dbReference>
<proteinExistence type="predicted"/>
<dbReference type="EMBL" id="JACCJC010000003">
    <property type="protein sequence ID" value="KAF6240823.1"/>
    <property type="molecule type" value="Genomic_DNA"/>
</dbReference>
<gene>
    <name evidence="2" type="ORF">HO173_001496</name>
</gene>
<organism evidence="2 3">
    <name type="scientific">Letharia columbiana</name>
    <dbReference type="NCBI Taxonomy" id="112416"/>
    <lineage>
        <taxon>Eukaryota</taxon>
        <taxon>Fungi</taxon>
        <taxon>Dikarya</taxon>
        <taxon>Ascomycota</taxon>
        <taxon>Pezizomycotina</taxon>
        <taxon>Lecanoromycetes</taxon>
        <taxon>OSLEUM clade</taxon>
        <taxon>Lecanoromycetidae</taxon>
        <taxon>Lecanorales</taxon>
        <taxon>Lecanorineae</taxon>
        <taxon>Parmeliaceae</taxon>
        <taxon>Letharia</taxon>
    </lineage>
</organism>
<accession>A0A8H6G5B1</accession>
<evidence type="ECO:0000256" key="1">
    <source>
        <dbReference type="SAM" id="MobiDB-lite"/>
    </source>
</evidence>
<dbReference type="AlphaFoldDB" id="A0A8H6G5B1"/>
<dbReference type="Proteomes" id="UP000578531">
    <property type="component" value="Unassembled WGS sequence"/>
</dbReference>
<sequence length="117" mass="12904">MPGRALDGVHGPGAITRYRSQNDFAGHKKFALAALIGNREWRQTSSVLAQFSPSLRPMRSMREEANNDTASWMNRLLRFRSDAPGACLIAGPHTCVEEDGSLSGYDRGTSDSLRPRK</sequence>
<name>A0A8H6G5B1_9LECA</name>
<comment type="caution">
    <text evidence="2">The sequence shown here is derived from an EMBL/GenBank/DDBJ whole genome shotgun (WGS) entry which is preliminary data.</text>
</comment>
<protein>
    <submittedName>
        <fullName evidence="2">Uncharacterized protein</fullName>
    </submittedName>
</protein>
<evidence type="ECO:0000313" key="2">
    <source>
        <dbReference type="EMBL" id="KAF6240823.1"/>
    </source>
</evidence>
<keyword evidence="3" id="KW-1185">Reference proteome</keyword>
<dbReference type="GeneID" id="59283170"/>
<reference evidence="2 3" key="1">
    <citation type="journal article" date="2020" name="Genomics">
        <title>Complete, high-quality genomes from long-read metagenomic sequencing of two wolf lichen thalli reveals enigmatic genome architecture.</title>
        <authorList>
            <person name="McKenzie S.K."/>
            <person name="Walston R.F."/>
            <person name="Allen J.L."/>
        </authorList>
    </citation>
    <scope>NUCLEOTIDE SEQUENCE [LARGE SCALE GENOMIC DNA]</scope>
    <source>
        <strain evidence="2">WasteWater2</strain>
    </source>
</reference>
<feature type="region of interest" description="Disordered" evidence="1">
    <location>
        <begin position="97"/>
        <end position="117"/>
    </location>
</feature>
<evidence type="ECO:0000313" key="3">
    <source>
        <dbReference type="Proteomes" id="UP000578531"/>
    </source>
</evidence>